<dbReference type="EMBL" id="SJPI01000005">
    <property type="protein sequence ID" value="TWT47932.1"/>
    <property type="molecule type" value="Genomic_DNA"/>
</dbReference>
<comment type="caution">
    <text evidence="1">The sequence shown here is derived from an EMBL/GenBank/DDBJ whole genome shotgun (WGS) entry which is preliminary data.</text>
</comment>
<keyword evidence="2" id="KW-1185">Reference proteome</keyword>
<sequence length="54" mass="6348">MGITELFGFLFDFESSPELTQWLAELALYKCSKFMLGNYRHFGRTRGLQAKELR</sequence>
<protein>
    <submittedName>
        <fullName evidence="1">Uncharacterized protein</fullName>
    </submittedName>
</protein>
<proteinExistence type="predicted"/>
<evidence type="ECO:0000313" key="1">
    <source>
        <dbReference type="EMBL" id="TWT47932.1"/>
    </source>
</evidence>
<gene>
    <name evidence="1" type="ORF">Pla22_52080</name>
</gene>
<accession>A0A5C5WDY8</accession>
<dbReference type="AlphaFoldDB" id="A0A5C5WDY8"/>
<reference evidence="1 2" key="1">
    <citation type="submission" date="2019-02" db="EMBL/GenBank/DDBJ databases">
        <title>Deep-cultivation of Planctomycetes and their phenomic and genomic characterization uncovers novel biology.</title>
        <authorList>
            <person name="Wiegand S."/>
            <person name="Jogler M."/>
            <person name="Boedeker C."/>
            <person name="Pinto D."/>
            <person name="Vollmers J."/>
            <person name="Rivas-Marin E."/>
            <person name="Kohn T."/>
            <person name="Peeters S.H."/>
            <person name="Heuer A."/>
            <person name="Rast P."/>
            <person name="Oberbeckmann S."/>
            <person name="Bunk B."/>
            <person name="Jeske O."/>
            <person name="Meyerdierks A."/>
            <person name="Storesund J.E."/>
            <person name="Kallscheuer N."/>
            <person name="Luecker S."/>
            <person name="Lage O.M."/>
            <person name="Pohl T."/>
            <person name="Merkel B.J."/>
            <person name="Hornburger P."/>
            <person name="Mueller R.-W."/>
            <person name="Bruemmer F."/>
            <person name="Labrenz M."/>
            <person name="Spormann A.M."/>
            <person name="Op Den Camp H."/>
            <person name="Overmann J."/>
            <person name="Amann R."/>
            <person name="Jetten M.S.M."/>
            <person name="Mascher T."/>
            <person name="Medema M.H."/>
            <person name="Devos D.P."/>
            <person name="Kaster A.-K."/>
            <person name="Ovreas L."/>
            <person name="Rohde M."/>
            <person name="Galperin M.Y."/>
            <person name="Jogler C."/>
        </authorList>
    </citation>
    <scope>NUCLEOTIDE SEQUENCE [LARGE SCALE GENOMIC DNA]</scope>
    <source>
        <strain evidence="1 2">Pla22</strain>
    </source>
</reference>
<organism evidence="1 2">
    <name type="scientific">Rubripirellula amarantea</name>
    <dbReference type="NCBI Taxonomy" id="2527999"/>
    <lineage>
        <taxon>Bacteria</taxon>
        <taxon>Pseudomonadati</taxon>
        <taxon>Planctomycetota</taxon>
        <taxon>Planctomycetia</taxon>
        <taxon>Pirellulales</taxon>
        <taxon>Pirellulaceae</taxon>
        <taxon>Rubripirellula</taxon>
    </lineage>
</organism>
<dbReference type="Proteomes" id="UP000316598">
    <property type="component" value="Unassembled WGS sequence"/>
</dbReference>
<name>A0A5C5WDY8_9BACT</name>
<evidence type="ECO:0000313" key="2">
    <source>
        <dbReference type="Proteomes" id="UP000316598"/>
    </source>
</evidence>